<organism evidence="3 4">
    <name type="scientific">Tichowtungia aerotolerans</name>
    <dbReference type="NCBI Taxonomy" id="2697043"/>
    <lineage>
        <taxon>Bacteria</taxon>
        <taxon>Pseudomonadati</taxon>
        <taxon>Kiritimatiellota</taxon>
        <taxon>Tichowtungiia</taxon>
        <taxon>Tichowtungiales</taxon>
        <taxon>Tichowtungiaceae</taxon>
        <taxon>Tichowtungia</taxon>
    </lineage>
</organism>
<feature type="transmembrane region" description="Helical" evidence="1">
    <location>
        <begin position="172"/>
        <end position="195"/>
    </location>
</feature>
<dbReference type="PANTHER" id="PTHR42204">
    <property type="entry name" value="INTEGRAL MEMBRANE PROTEIN"/>
    <property type="match status" value="1"/>
</dbReference>
<feature type="transmembrane region" description="Helical" evidence="1">
    <location>
        <begin position="335"/>
        <end position="355"/>
    </location>
</feature>
<dbReference type="InterPro" id="IPR002823">
    <property type="entry name" value="DUF112_TM"/>
</dbReference>
<dbReference type="EMBL" id="CP047593">
    <property type="protein sequence ID" value="QHI67926.1"/>
    <property type="molecule type" value="Genomic_DNA"/>
</dbReference>
<feature type="transmembrane region" description="Helical" evidence="1">
    <location>
        <begin position="391"/>
        <end position="409"/>
    </location>
</feature>
<keyword evidence="1" id="KW-0812">Transmembrane</keyword>
<accession>A0A6P1M8L7</accession>
<protein>
    <recommendedName>
        <fullName evidence="2">DUF112 domain-containing protein</fullName>
    </recommendedName>
</protein>
<feature type="transmembrane region" description="Helical" evidence="1">
    <location>
        <begin position="251"/>
        <end position="276"/>
    </location>
</feature>
<sequence length="442" mass="46980">MIVVAALSVLAGTALACFLAVLPGLHIYNVMGLAVLLIYKMQSIGMAVVPELYLPFMIGLVVGWSVLNTIPSVLLGAPDESAIFTVLPGQKYLMTGRGYEGAMIIGAGSLIGLFILVFIVAPFAPKFLPVARNVFAPHMHWILWVIITFILMTEWPKGGTCGPAGWPKFADAWSTLSAGIFTFILSGLFGFLLLYRAPIDIDNAFQNIMPAFVGLFAIPWCLLNVLCGANVPKQYVRDTLNINGDLLLRGGIAGGIGGGFAAFFPVVTGGVGGLLAGHATAQRDERVFLMSQGVSKVVYYAGALMLFFVPGLFLTRGGGAWIIKGLYTPKTWGDYYLALGSIALAGGLSFLLMSPLTKWMLKLMKKVDYRLISIVALGIIVALVFSMTGGIGLFVMVVGTGIGLIPVLFGSRRLNCLGILLLPIACNMSGMGEPIAAFLGLL</sequence>
<feature type="transmembrane region" description="Helical" evidence="1">
    <location>
        <begin position="102"/>
        <end position="123"/>
    </location>
</feature>
<feature type="transmembrane region" description="Helical" evidence="1">
    <location>
        <begin position="135"/>
        <end position="152"/>
    </location>
</feature>
<keyword evidence="4" id="KW-1185">Reference proteome</keyword>
<feature type="transmembrane region" description="Helical" evidence="1">
    <location>
        <begin position="26"/>
        <end position="49"/>
    </location>
</feature>
<gene>
    <name evidence="3" type="ORF">GT409_00180</name>
</gene>
<feature type="transmembrane region" description="Helical" evidence="1">
    <location>
        <begin position="207"/>
        <end position="231"/>
    </location>
</feature>
<evidence type="ECO:0000256" key="1">
    <source>
        <dbReference type="SAM" id="Phobius"/>
    </source>
</evidence>
<name>A0A6P1M8L7_9BACT</name>
<reference evidence="3 4" key="1">
    <citation type="submission" date="2020-01" db="EMBL/GenBank/DDBJ databases">
        <title>Ponticoccus aerotolerans gen. nov., sp. nov., an anaerobic bacterium and proposal of Ponticoccusceae fam. nov., Ponticoccusles ord. nov. and Ponticoccuse classis nov. in the phylum Kiritimatiellaeota.</title>
        <authorList>
            <person name="Zhou L.Y."/>
            <person name="Du Z.J."/>
        </authorList>
    </citation>
    <scope>NUCLEOTIDE SEQUENCE [LARGE SCALE GENOMIC DNA]</scope>
    <source>
        <strain evidence="3 4">S-5007</strain>
    </source>
</reference>
<keyword evidence="1" id="KW-1133">Transmembrane helix</keyword>
<feature type="domain" description="DUF112" evidence="2">
    <location>
        <begin position="7"/>
        <end position="417"/>
    </location>
</feature>
<proteinExistence type="predicted"/>
<feature type="transmembrane region" description="Helical" evidence="1">
    <location>
        <begin position="367"/>
        <end position="385"/>
    </location>
</feature>
<dbReference type="AlphaFoldDB" id="A0A6P1M8L7"/>
<evidence type="ECO:0000313" key="3">
    <source>
        <dbReference type="EMBL" id="QHI67926.1"/>
    </source>
</evidence>
<dbReference type="PANTHER" id="PTHR42204:SF1">
    <property type="entry name" value="INTEGRAL MEMBRANE PROTEIN"/>
    <property type="match status" value="1"/>
</dbReference>
<evidence type="ECO:0000313" key="4">
    <source>
        <dbReference type="Proteomes" id="UP000464954"/>
    </source>
</evidence>
<dbReference type="Pfam" id="PF01970">
    <property type="entry name" value="TctA"/>
    <property type="match status" value="1"/>
</dbReference>
<dbReference type="KEGG" id="taer:GT409_00180"/>
<keyword evidence="1" id="KW-0472">Membrane</keyword>
<dbReference type="Proteomes" id="UP000464954">
    <property type="component" value="Chromosome"/>
</dbReference>
<dbReference type="RefSeq" id="WP_160625960.1">
    <property type="nucleotide sequence ID" value="NZ_CP047593.1"/>
</dbReference>
<feature type="transmembrane region" description="Helical" evidence="1">
    <location>
        <begin position="297"/>
        <end position="315"/>
    </location>
</feature>
<feature type="transmembrane region" description="Helical" evidence="1">
    <location>
        <begin position="416"/>
        <end position="441"/>
    </location>
</feature>
<evidence type="ECO:0000259" key="2">
    <source>
        <dbReference type="Pfam" id="PF01970"/>
    </source>
</evidence>